<evidence type="ECO:0000256" key="8">
    <source>
        <dbReference type="ARBA" id="ARBA00022989"/>
    </source>
</evidence>
<dbReference type="InterPro" id="IPR003594">
    <property type="entry name" value="HATPase_dom"/>
</dbReference>
<organism evidence="14 15">
    <name type="scientific">Microbacterium rhizosphaerae</name>
    <dbReference type="NCBI Taxonomy" id="1678237"/>
    <lineage>
        <taxon>Bacteria</taxon>
        <taxon>Bacillati</taxon>
        <taxon>Actinomycetota</taxon>
        <taxon>Actinomycetes</taxon>
        <taxon>Micrococcales</taxon>
        <taxon>Microbacteriaceae</taxon>
        <taxon>Microbacterium</taxon>
    </lineage>
</organism>
<dbReference type="Pfam" id="PF00512">
    <property type="entry name" value="HisKA"/>
    <property type="match status" value="1"/>
</dbReference>
<dbReference type="SMART" id="SM00304">
    <property type="entry name" value="HAMP"/>
    <property type="match status" value="1"/>
</dbReference>
<sequence length="507" mass="53816">MIRASHAAAPRPLSTRARILSAILAVACVGLAVVGGVTFLVQRDRVLSEVDARLKAQVGSLETVASPAPAVSPNDSATTATEKLSTDDFSSVSDYLHAVVARLVPAQNEGSVAVIDGRARYRPSTLSGFDLSQNTQLITRAVAETARAHGTVIGTADTSQGALRYIAIPVTMSGDPESGLYIRAINLDAELSPVTASITTYGIAAVVMLAAIGLVGWFVAGRLLSPIRRLHETADAITLTDLGARIPAEGNDDISAMTRTVNSMLDRLESSVDVQRQLLDDVRHELKTPITIVRGHLELMDAADATDVDETRQLGIAELDRMTRLVDDIDLLAAVEGDQYTMVDIALDRLTARIGGMVAVIPGHTWTIESTGSGVIHGDEDRLLQAWLALADNAAKYSPPGAPIELGSSIDEHRARLWVRDHGPGIPPDMRRRVFRRFDRAGGKRSIGGSGLGLAIVEAIAKAHDGACTITDSPGGGATFSIELPRHPMVVPTPVRADSVTRREEAS</sequence>
<dbReference type="PROSITE" id="PS50109">
    <property type="entry name" value="HIS_KIN"/>
    <property type="match status" value="1"/>
</dbReference>
<dbReference type="Gene3D" id="1.10.287.130">
    <property type="match status" value="1"/>
</dbReference>
<dbReference type="Pfam" id="PF00672">
    <property type="entry name" value="HAMP"/>
    <property type="match status" value="1"/>
</dbReference>
<dbReference type="RefSeq" id="WP_320941255.1">
    <property type="nucleotide sequence ID" value="NZ_BAABEU010000006.1"/>
</dbReference>
<evidence type="ECO:0000256" key="1">
    <source>
        <dbReference type="ARBA" id="ARBA00000085"/>
    </source>
</evidence>
<comment type="catalytic activity">
    <reaction evidence="1">
        <text>ATP + protein L-histidine = ADP + protein N-phospho-L-histidine.</text>
        <dbReference type="EC" id="2.7.13.3"/>
    </reaction>
</comment>
<dbReference type="Proteomes" id="UP001323798">
    <property type="component" value="Chromosome"/>
</dbReference>
<keyword evidence="4" id="KW-0597">Phosphoprotein</keyword>
<evidence type="ECO:0000313" key="15">
    <source>
        <dbReference type="Proteomes" id="UP001323798"/>
    </source>
</evidence>
<dbReference type="EC" id="2.7.13.3" evidence="3"/>
<dbReference type="EMBL" id="CP139368">
    <property type="protein sequence ID" value="WPR88536.1"/>
    <property type="molecule type" value="Genomic_DNA"/>
</dbReference>
<evidence type="ECO:0000256" key="6">
    <source>
        <dbReference type="ARBA" id="ARBA00022692"/>
    </source>
</evidence>
<accession>A0ABZ0SJY7</accession>
<evidence type="ECO:0000256" key="4">
    <source>
        <dbReference type="ARBA" id="ARBA00022553"/>
    </source>
</evidence>
<evidence type="ECO:0000256" key="2">
    <source>
        <dbReference type="ARBA" id="ARBA00004236"/>
    </source>
</evidence>
<name>A0ABZ0SJY7_9MICO</name>
<dbReference type="GO" id="GO:0016301">
    <property type="term" value="F:kinase activity"/>
    <property type="evidence" value="ECO:0007669"/>
    <property type="project" value="UniProtKB-KW"/>
</dbReference>
<dbReference type="PROSITE" id="PS50885">
    <property type="entry name" value="HAMP"/>
    <property type="match status" value="1"/>
</dbReference>
<reference evidence="14 15" key="1">
    <citation type="submission" date="2023-11" db="EMBL/GenBank/DDBJ databases">
        <title>Genome sequence of Microbacterium rhizosphaerae KACC 19337.</title>
        <authorList>
            <person name="Choi H."/>
            <person name="Kim S."/>
            <person name="Kim Y."/>
            <person name="Kwon S.-W."/>
            <person name="Heo J."/>
        </authorList>
    </citation>
    <scope>NUCLEOTIDE SEQUENCE [LARGE SCALE GENOMIC DNA]</scope>
    <source>
        <strain evidence="14 15">KACC 19337</strain>
    </source>
</reference>
<dbReference type="SUPFAM" id="SSF47384">
    <property type="entry name" value="Homodimeric domain of signal transducing histidine kinase"/>
    <property type="match status" value="1"/>
</dbReference>
<dbReference type="InterPro" id="IPR050428">
    <property type="entry name" value="TCS_sensor_his_kinase"/>
</dbReference>
<evidence type="ECO:0000256" key="11">
    <source>
        <dbReference type="SAM" id="Phobius"/>
    </source>
</evidence>
<dbReference type="InterPro" id="IPR003660">
    <property type="entry name" value="HAMP_dom"/>
</dbReference>
<keyword evidence="5" id="KW-0808">Transferase</keyword>
<dbReference type="InterPro" id="IPR003661">
    <property type="entry name" value="HisK_dim/P_dom"/>
</dbReference>
<dbReference type="SUPFAM" id="SSF55874">
    <property type="entry name" value="ATPase domain of HSP90 chaperone/DNA topoisomerase II/histidine kinase"/>
    <property type="match status" value="1"/>
</dbReference>
<evidence type="ECO:0000256" key="3">
    <source>
        <dbReference type="ARBA" id="ARBA00012438"/>
    </source>
</evidence>
<feature type="domain" description="HAMP" evidence="13">
    <location>
        <begin position="221"/>
        <end position="273"/>
    </location>
</feature>
<dbReference type="SMART" id="SM00387">
    <property type="entry name" value="HATPase_c"/>
    <property type="match status" value="1"/>
</dbReference>
<dbReference type="InterPro" id="IPR036097">
    <property type="entry name" value="HisK_dim/P_sf"/>
</dbReference>
<dbReference type="InterPro" id="IPR005467">
    <property type="entry name" value="His_kinase_dom"/>
</dbReference>
<dbReference type="PANTHER" id="PTHR45436:SF5">
    <property type="entry name" value="SENSOR HISTIDINE KINASE TRCS"/>
    <property type="match status" value="1"/>
</dbReference>
<dbReference type="PANTHER" id="PTHR45436">
    <property type="entry name" value="SENSOR HISTIDINE KINASE YKOH"/>
    <property type="match status" value="1"/>
</dbReference>
<keyword evidence="8 11" id="KW-1133">Transmembrane helix</keyword>
<dbReference type="Gene3D" id="6.10.340.10">
    <property type="match status" value="1"/>
</dbReference>
<dbReference type="CDD" id="cd00075">
    <property type="entry name" value="HATPase"/>
    <property type="match status" value="1"/>
</dbReference>
<protein>
    <recommendedName>
        <fullName evidence="3">histidine kinase</fullName>
        <ecNumber evidence="3">2.7.13.3</ecNumber>
    </recommendedName>
</protein>
<evidence type="ECO:0000259" key="12">
    <source>
        <dbReference type="PROSITE" id="PS50109"/>
    </source>
</evidence>
<dbReference type="Pfam" id="PF02518">
    <property type="entry name" value="HATPase_c"/>
    <property type="match status" value="1"/>
</dbReference>
<gene>
    <name evidence="14" type="ORF">SM116_12205</name>
</gene>
<feature type="transmembrane region" description="Helical" evidence="11">
    <location>
        <begin position="20"/>
        <end position="41"/>
    </location>
</feature>
<dbReference type="InterPro" id="IPR036890">
    <property type="entry name" value="HATPase_C_sf"/>
</dbReference>
<dbReference type="Gene3D" id="3.30.565.10">
    <property type="entry name" value="Histidine kinase-like ATPase, C-terminal domain"/>
    <property type="match status" value="1"/>
</dbReference>
<keyword evidence="10 11" id="KW-0472">Membrane</keyword>
<evidence type="ECO:0000259" key="13">
    <source>
        <dbReference type="PROSITE" id="PS50885"/>
    </source>
</evidence>
<feature type="transmembrane region" description="Helical" evidence="11">
    <location>
        <begin position="201"/>
        <end position="220"/>
    </location>
</feature>
<evidence type="ECO:0000313" key="14">
    <source>
        <dbReference type="EMBL" id="WPR88536.1"/>
    </source>
</evidence>
<evidence type="ECO:0000256" key="9">
    <source>
        <dbReference type="ARBA" id="ARBA00023012"/>
    </source>
</evidence>
<feature type="domain" description="Histidine kinase" evidence="12">
    <location>
        <begin position="281"/>
        <end position="488"/>
    </location>
</feature>
<keyword evidence="7 14" id="KW-0418">Kinase</keyword>
<evidence type="ECO:0000256" key="10">
    <source>
        <dbReference type="ARBA" id="ARBA00023136"/>
    </source>
</evidence>
<keyword evidence="9" id="KW-0902">Two-component regulatory system</keyword>
<dbReference type="PRINTS" id="PR00344">
    <property type="entry name" value="BCTRLSENSOR"/>
</dbReference>
<evidence type="ECO:0000256" key="5">
    <source>
        <dbReference type="ARBA" id="ARBA00022679"/>
    </source>
</evidence>
<dbReference type="SUPFAM" id="SSF158472">
    <property type="entry name" value="HAMP domain-like"/>
    <property type="match status" value="1"/>
</dbReference>
<comment type="subcellular location">
    <subcellularLocation>
        <location evidence="2">Cell membrane</location>
    </subcellularLocation>
</comment>
<dbReference type="SMART" id="SM00388">
    <property type="entry name" value="HisKA"/>
    <property type="match status" value="1"/>
</dbReference>
<dbReference type="CDD" id="cd00082">
    <property type="entry name" value="HisKA"/>
    <property type="match status" value="1"/>
</dbReference>
<dbReference type="CDD" id="cd06225">
    <property type="entry name" value="HAMP"/>
    <property type="match status" value="1"/>
</dbReference>
<proteinExistence type="predicted"/>
<keyword evidence="6 11" id="KW-0812">Transmembrane</keyword>
<evidence type="ECO:0000256" key="7">
    <source>
        <dbReference type="ARBA" id="ARBA00022777"/>
    </source>
</evidence>
<dbReference type="InterPro" id="IPR004358">
    <property type="entry name" value="Sig_transdc_His_kin-like_C"/>
</dbReference>
<keyword evidence="15" id="KW-1185">Reference proteome</keyword>